<dbReference type="PANTHER" id="PTHR34295:SF4">
    <property type="entry name" value="BIOTIN TRANSPORTER BIOY-RELATED"/>
    <property type="match status" value="1"/>
</dbReference>
<evidence type="ECO:0000256" key="5">
    <source>
        <dbReference type="ARBA" id="ARBA00022692"/>
    </source>
</evidence>
<keyword evidence="4" id="KW-1003">Cell membrane</keyword>
<evidence type="ECO:0000256" key="4">
    <source>
        <dbReference type="ARBA" id="ARBA00022475"/>
    </source>
</evidence>
<evidence type="ECO:0000313" key="9">
    <source>
        <dbReference type="EMBL" id="MBL3688373.1"/>
    </source>
</evidence>
<keyword evidence="10" id="KW-1185">Reference proteome</keyword>
<comment type="subcellular location">
    <subcellularLocation>
        <location evidence="1">Cell membrane</location>
        <topology evidence="1">Multi-pass membrane protein</topology>
    </subcellularLocation>
</comment>
<evidence type="ECO:0000256" key="1">
    <source>
        <dbReference type="ARBA" id="ARBA00004651"/>
    </source>
</evidence>
<evidence type="ECO:0000256" key="7">
    <source>
        <dbReference type="ARBA" id="ARBA00023136"/>
    </source>
</evidence>
<dbReference type="RefSeq" id="WP_202380431.1">
    <property type="nucleotide sequence ID" value="NZ_BAAAMA010000003.1"/>
</dbReference>
<feature type="transmembrane region" description="Helical" evidence="8">
    <location>
        <begin position="134"/>
        <end position="160"/>
    </location>
</feature>
<evidence type="ECO:0000256" key="8">
    <source>
        <dbReference type="SAM" id="Phobius"/>
    </source>
</evidence>
<sequence length="232" mass="23825">MTTTPPESSRAAANAGARRRNPATDLALIATFAALIAACALLPAINIGGAVPITLQTFGVMLSGAVLGARRGFLATLLYLAVGAIGLPVYAGGSAGLAPFAGPTVGYLVAFPFAAFATGFFVERLPRRRIAASIPLIVLSGLAASFIFIHPLGILGMAWRADLTLGQAFLADLPFWPGDLVKNILMGIVATAVHRAFPTLLPQRARRARSTAVTAAPIEPAADPATAAERSA</sequence>
<protein>
    <submittedName>
        <fullName evidence="9">Biotin transporter BioY</fullName>
    </submittedName>
</protein>
<dbReference type="InterPro" id="IPR003784">
    <property type="entry name" value="BioY"/>
</dbReference>
<evidence type="ECO:0000256" key="2">
    <source>
        <dbReference type="ARBA" id="ARBA00010692"/>
    </source>
</evidence>
<evidence type="ECO:0000256" key="3">
    <source>
        <dbReference type="ARBA" id="ARBA00022448"/>
    </source>
</evidence>
<keyword evidence="7 8" id="KW-0472">Membrane</keyword>
<keyword evidence="5 8" id="KW-0812">Transmembrane</keyword>
<proteinExistence type="inferred from homology"/>
<comment type="similarity">
    <text evidence="2">Belongs to the BioY family.</text>
</comment>
<keyword evidence="6 8" id="KW-1133">Transmembrane helix</keyword>
<organism evidence="9 10">
    <name type="scientific">Leucobacter chromiireducens subsp. chromiireducens</name>
    <dbReference type="NCBI Taxonomy" id="660067"/>
    <lineage>
        <taxon>Bacteria</taxon>
        <taxon>Bacillati</taxon>
        <taxon>Actinomycetota</taxon>
        <taxon>Actinomycetes</taxon>
        <taxon>Micrococcales</taxon>
        <taxon>Microbacteriaceae</taxon>
        <taxon>Leucobacter</taxon>
    </lineage>
</organism>
<feature type="transmembrane region" description="Helical" evidence="8">
    <location>
        <begin position="26"/>
        <end position="45"/>
    </location>
</feature>
<dbReference type="EMBL" id="QYAD01000001">
    <property type="protein sequence ID" value="MBL3688373.1"/>
    <property type="molecule type" value="Genomic_DNA"/>
</dbReference>
<dbReference type="Proteomes" id="UP001646141">
    <property type="component" value="Unassembled WGS sequence"/>
</dbReference>
<name>A0ABS1SJW9_9MICO</name>
<feature type="transmembrane region" description="Helical" evidence="8">
    <location>
        <begin position="104"/>
        <end position="122"/>
    </location>
</feature>
<comment type="caution">
    <text evidence="9">The sequence shown here is derived from an EMBL/GenBank/DDBJ whole genome shotgun (WGS) entry which is preliminary data.</text>
</comment>
<feature type="transmembrane region" description="Helical" evidence="8">
    <location>
        <begin position="76"/>
        <end position="98"/>
    </location>
</feature>
<reference evidence="9 10" key="1">
    <citation type="submission" date="2018-09" db="EMBL/GenBank/DDBJ databases">
        <title>Comparative genomics of Leucobacter spp.</title>
        <authorList>
            <person name="Reis A.C."/>
            <person name="Kolvenbach B.A."/>
            <person name="Corvini P.F.X."/>
            <person name="Nunes O.C."/>
        </authorList>
    </citation>
    <scope>NUCLEOTIDE SEQUENCE [LARGE SCALE GENOMIC DNA]</scope>
    <source>
        <strain evidence="9 10">L-1</strain>
    </source>
</reference>
<feature type="transmembrane region" description="Helical" evidence="8">
    <location>
        <begin position="51"/>
        <end position="69"/>
    </location>
</feature>
<gene>
    <name evidence="9" type="ORF">D3226_00145</name>
</gene>
<dbReference type="Pfam" id="PF02632">
    <property type="entry name" value="BioY"/>
    <property type="match status" value="1"/>
</dbReference>
<keyword evidence="3" id="KW-0813">Transport</keyword>
<evidence type="ECO:0000256" key="6">
    <source>
        <dbReference type="ARBA" id="ARBA00022989"/>
    </source>
</evidence>
<evidence type="ECO:0000313" key="10">
    <source>
        <dbReference type="Proteomes" id="UP001646141"/>
    </source>
</evidence>
<dbReference type="PANTHER" id="PTHR34295">
    <property type="entry name" value="BIOTIN TRANSPORTER BIOY"/>
    <property type="match status" value="1"/>
</dbReference>
<dbReference type="Gene3D" id="1.10.1760.20">
    <property type="match status" value="1"/>
</dbReference>
<accession>A0ABS1SJW9</accession>